<dbReference type="PIRSF" id="PIRSF000446">
    <property type="entry name" value="Mct"/>
    <property type="match status" value="1"/>
</dbReference>
<dbReference type="InterPro" id="IPR024925">
    <property type="entry name" value="Malonyl_CoA-ACP_transAc"/>
</dbReference>
<reference evidence="8" key="1">
    <citation type="submission" date="2017-02" db="EMBL/GenBank/DDBJ databases">
        <authorList>
            <person name="Varghese N."/>
            <person name="Submissions S."/>
        </authorList>
    </citation>
    <scope>NUCLEOTIDE SEQUENCE [LARGE SCALE GENOMIC DNA]</scope>
    <source>
        <strain evidence="8">USBA 833</strain>
    </source>
</reference>
<evidence type="ECO:0000259" key="6">
    <source>
        <dbReference type="SMART" id="SM00827"/>
    </source>
</evidence>
<dbReference type="SUPFAM" id="SSF52151">
    <property type="entry name" value="FabD/lysophospholipase-like"/>
    <property type="match status" value="1"/>
</dbReference>
<gene>
    <name evidence="7" type="ORF">SAMN05443428_11227</name>
</gene>
<keyword evidence="8" id="KW-1185">Reference proteome</keyword>
<proteinExistence type="inferred from homology"/>
<keyword evidence="1 4" id="KW-0808">Transferase</keyword>
<dbReference type="GO" id="GO:0005829">
    <property type="term" value="C:cytosol"/>
    <property type="evidence" value="ECO:0007669"/>
    <property type="project" value="TreeGrafter"/>
</dbReference>
<evidence type="ECO:0000256" key="2">
    <source>
        <dbReference type="ARBA" id="ARBA00023315"/>
    </source>
</evidence>
<dbReference type="NCBIfam" id="TIGR00128">
    <property type="entry name" value="fabD"/>
    <property type="match status" value="1"/>
</dbReference>
<dbReference type="SMART" id="SM00827">
    <property type="entry name" value="PKS_AT"/>
    <property type="match status" value="1"/>
</dbReference>
<comment type="catalytic activity">
    <reaction evidence="3 4">
        <text>holo-[ACP] + malonyl-CoA = malonyl-[ACP] + CoA</text>
        <dbReference type="Rhea" id="RHEA:41792"/>
        <dbReference type="Rhea" id="RHEA-COMP:9623"/>
        <dbReference type="Rhea" id="RHEA-COMP:9685"/>
        <dbReference type="ChEBI" id="CHEBI:57287"/>
        <dbReference type="ChEBI" id="CHEBI:57384"/>
        <dbReference type="ChEBI" id="CHEBI:64479"/>
        <dbReference type="ChEBI" id="CHEBI:78449"/>
        <dbReference type="EC" id="2.3.1.39"/>
    </reaction>
</comment>
<feature type="active site" evidence="5">
    <location>
        <position position="91"/>
    </location>
</feature>
<dbReference type="EC" id="2.3.1.39" evidence="4"/>
<dbReference type="InterPro" id="IPR014043">
    <property type="entry name" value="Acyl_transferase_dom"/>
</dbReference>
<dbReference type="RefSeq" id="WP_078696778.1">
    <property type="nucleotide sequence ID" value="NZ_FUYH01000012.1"/>
</dbReference>
<dbReference type="GO" id="GO:0006633">
    <property type="term" value="P:fatty acid biosynthetic process"/>
    <property type="evidence" value="ECO:0007669"/>
    <property type="project" value="TreeGrafter"/>
</dbReference>
<evidence type="ECO:0000313" key="7">
    <source>
        <dbReference type="EMBL" id="SKA92245.1"/>
    </source>
</evidence>
<feature type="active site" evidence="5">
    <location>
        <position position="200"/>
    </location>
</feature>
<sequence>MRKIGFLFAGQGAQYAGMGKDLYDNFECVRRIFEKADNILNIDIKKLCFEGPDEELSKTENTQPAILTTSTAIASILNENNIKADYAAGLSLGEYSALVYGNAFTFEDGLKIIYERGKLMQNAALDYEGGMAAIIGISRDIVESCCNELKIHGTIEVANYNCPGQTVITGEKALVQRAAEILKEKGALKAVLLNVSGPFHSSLMKNAGLKLEEILKNSKIQSPSINILSNYDNEYYDDDIEKTIVKLKYQISSPVRFEENIIKLINDGVNTFIEIGPSKTLSSFVKKIDKTKSIYNVENIKTFEKVLKELS</sequence>
<dbReference type="FunFam" id="3.30.70.250:FF:000001">
    <property type="entry name" value="Malonyl CoA-acyl carrier protein transacylase"/>
    <property type="match status" value="1"/>
</dbReference>
<evidence type="ECO:0000256" key="5">
    <source>
        <dbReference type="PIRSR" id="PIRSR000446-1"/>
    </source>
</evidence>
<dbReference type="InterPro" id="IPR016035">
    <property type="entry name" value="Acyl_Trfase/lysoPLipase"/>
</dbReference>
<dbReference type="Proteomes" id="UP000190105">
    <property type="component" value="Unassembled WGS sequence"/>
</dbReference>
<protein>
    <recommendedName>
        <fullName evidence="4">Malonyl CoA-acyl carrier protein transacylase</fullName>
        <ecNumber evidence="4">2.3.1.39</ecNumber>
    </recommendedName>
</protein>
<dbReference type="STRING" id="1147123.SAMN05443428_11227"/>
<dbReference type="GO" id="GO:0004314">
    <property type="term" value="F:[acyl-carrier-protein] S-malonyltransferase activity"/>
    <property type="evidence" value="ECO:0007669"/>
    <property type="project" value="UniProtKB-EC"/>
</dbReference>
<feature type="domain" description="Malonyl-CoA:ACP transacylase (MAT)" evidence="6">
    <location>
        <begin position="7"/>
        <end position="301"/>
    </location>
</feature>
<accession>A0A1T4XT23</accession>
<dbReference type="Pfam" id="PF00698">
    <property type="entry name" value="Acyl_transf_1"/>
    <property type="match status" value="1"/>
</dbReference>
<evidence type="ECO:0000256" key="1">
    <source>
        <dbReference type="ARBA" id="ARBA00022679"/>
    </source>
</evidence>
<dbReference type="Gene3D" id="3.30.70.250">
    <property type="entry name" value="Malonyl-CoA ACP transacylase, ACP-binding"/>
    <property type="match status" value="1"/>
</dbReference>
<dbReference type="InterPro" id="IPR001227">
    <property type="entry name" value="Ac_transferase_dom_sf"/>
</dbReference>
<dbReference type="Gene3D" id="3.40.366.10">
    <property type="entry name" value="Malonyl-Coenzyme A Acyl Carrier Protein, domain 2"/>
    <property type="match status" value="1"/>
</dbReference>
<dbReference type="EMBL" id="FUYH01000012">
    <property type="protein sequence ID" value="SKA92245.1"/>
    <property type="molecule type" value="Genomic_DNA"/>
</dbReference>
<keyword evidence="2 4" id="KW-0012">Acyltransferase</keyword>
<dbReference type="PANTHER" id="PTHR42681:SF1">
    <property type="entry name" value="MALONYL-COA-ACYL CARRIER PROTEIN TRANSACYLASE, MITOCHONDRIAL"/>
    <property type="match status" value="1"/>
</dbReference>
<evidence type="ECO:0000256" key="4">
    <source>
        <dbReference type="PIRNR" id="PIRNR000446"/>
    </source>
</evidence>
<name>A0A1T4XT23_9CLOT</name>
<dbReference type="OrthoDB" id="9805460at2"/>
<dbReference type="PANTHER" id="PTHR42681">
    <property type="entry name" value="MALONYL-COA-ACYL CARRIER PROTEIN TRANSACYLASE, MITOCHONDRIAL"/>
    <property type="match status" value="1"/>
</dbReference>
<dbReference type="AlphaFoldDB" id="A0A1T4XT23"/>
<dbReference type="InterPro" id="IPR004410">
    <property type="entry name" value="Malonyl_CoA-ACP_transAc_FabD"/>
</dbReference>
<dbReference type="InterPro" id="IPR016036">
    <property type="entry name" value="Malonyl_transacylase_ACP-bd"/>
</dbReference>
<organism evidence="7 8">
    <name type="scientific">Caloramator quimbayensis</name>
    <dbReference type="NCBI Taxonomy" id="1147123"/>
    <lineage>
        <taxon>Bacteria</taxon>
        <taxon>Bacillati</taxon>
        <taxon>Bacillota</taxon>
        <taxon>Clostridia</taxon>
        <taxon>Eubacteriales</taxon>
        <taxon>Clostridiaceae</taxon>
        <taxon>Caloramator</taxon>
    </lineage>
</organism>
<evidence type="ECO:0000256" key="3">
    <source>
        <dbReference type="ARBA" id="ARBA00048462"/>
    </source>
</evidence>
<comment type="similarity">
    <text evidence="4">Belongs to the fabD family.</text>
</comment>
<dbReference type="SUPFAM" id="SSF55048">
    <property type="entry name" value="Probable ACP-binding domain of malonyl-CoA ACP transacylase"/>
    <property type="match status" value="1"/>
</dbReference>
<dbReference type="InterPro" id="IPR050858">
    <property type="entry name" value="Mal-CoA-ACP_Trans/PKS_FabD"/>
</dbReference>
<evidence type="ECO:0000313" key="8">
    <source>
        <dbReference type="Proteomes" id="UP000190105"/>
    </source>
</evidence>